<gene>
    <name evidence="1" type="ORF">TGAM01_v209649</name>
</gene>
<dbReference type="RefSeq" id="XP_024404649.1">
    <property type="nucleotide sequence ID" value="XM_024550607.1"/>
</dbReference>
<dbReference type="EMBL" id="JPDN02000049">
    <property type="protein sequence ID" value="PON21486.1"/>
    <property type="molecule type" value="Genomic_DNA"/>
</dbReference>
<dbReference type="Proteomes" id="UP000054821">
    <property type="component" value="Unassembled WGS sequence"/>
</dbReference>
<proteinExistence type="predicted"/>
<comment type="caution">
    <text evidence="1">The sequence shown here is derived from an EMBL/GenBank/DDBJ whole genome shotgun (WGS) entry which is preliminary data.</text>
</comment>
<sequence length="45" mass="5075">MQLELLSSIFDCLVYPNTLRETLKTSCISDLDPTRFITAAKLLVT</sequence>
<reference evidence="1 2" key="1">
    <citation type="journal article" date="2016" name="Genome Announc.">
        <title>Draft Whole-Genome Sequence of Trichoderma gamsii T6085, a Promising Biocontrol Agent of Fusarium Head Blight on Wheat.</title>
        <authorList>
            <person name="Baroncelli R."/>
            <person name="Zapparata A."/>
            <person name="Piaggeschi G."/>
            <person name="Sarrocco S."/>
            <person name="Vannacci G."/>
        </authorList>
    </citation>
    <scope>NUCLEOTIDE SEQUENCE [LARGE SCALE GENOMIC DNA]</scope>
    <source>
        <strain evidence="1 2">T6085</strain>
    </source>
</reference>
<accession>A0A2P4ZB53</accession>
<name>A0A2P4ZB53_9HYPO</name>
<protein>
    <submittedName>
        <fullName evidence="1">Uncharacterized protein</fullName>
    </submittedName>
</protein>
<organism evidence="1 2">
    <name type="scientific">Trichoderma gamsii</name>
    <dbReference type="NCBI Taxonomy" id="398673"/>
    <lineage>
        <taxon>Eukaryota</taxon>
        <taxon>Fungi</taxon>
        <taxon>Dikarya</taxon>
        <taxon>Ascomycota</taxon>
        <taxon>Pezizomycotina</taxon>
        <taxon>Sordariomycetes</taxon>
        <taxon>Hypocreomycetidae</taxon>
        <taxon>Hypocreales</taxon>
        <taxon>Hypocreaceae</taxon>
        <taxon>Trichoderma</taxon>
    </lineage>
</organism>
<evidence type="ECO:0000313" key="1">
    <source>
        <dbReference type="EMBL" id="PON21486.1"/>
    </source>
</evidence>
<evidence type="ECO:0000313" key="2">
    <source>
        <dbReference type="Proteomes" id="UP000054821"/>
    </source>
</evidence>
<dbReference type="GeneID" id="36347861"/>
<keyword evidence="2" id="KW-1185">Reference proteome</keyword>
<dbReference type="AlphaFoldDB" id="A0A2P4ZB53"/>